<dbReference type="InterPro" id="IPR050075">
    <property type="entry name" value="LeuD"/>
</dbReference>
<evidence type="ECO:0000313" key="10">
    <source>
        <dbReference type="Proteomes" id="UP000664779"/>
    </source>
</evidence>
<organism evidence="9 10">
    <name type="scientific">Roseibium limicola</name>
    <dbReference type="NCBI Taxonomy" id="2816037"/>
    <lineage>
        <taxon>Bacteria</taxon>
        <taxon>Pseudomonadati</taxon>
        <taxon>Pseudomonadota</taxon>
        <taxon>Alphaproteobacteria</taxon>
        <taxon>Hyphomicrobiales</taxon>
        <taxon>Stappiaceae</taxon>
        <taxon>Roseibium</taxon>
    </lineage>
</organism>
<dbReference type="RefSeq" id="WP_206941926.1">
    <property type="nucleotide sequence ID" value="NZ_JAFLNF010000006.1"/>
</dbReference>
<evidence type="ECO:0000256" key="5">
    <source>
        <dbReference type="ARBA" id="ARBA00011271"/>
    </source>
</evidence>
<keyword evidence="6 7" id="KW-0456">Lyase</keyword>
<evidence type="ECO:0000256" key="7">
    <source>
        <dbReference type="HAMAP-Rule" id="MF_01032"/>
    </source>
</evidence>
<dbReference type="SUPFAM" id="SSF52016">
    <property type="entry name" value="LeuD/IlvD-like"/>
    <property type="match status" value="1"/>
</dbReference>
<comment type="similarity">
    <text evidence="4 7">Belongs to the LeuD family. LeuD type 2 subfamily.</text>
</comment>
<dbReference type="Gene3D" id="3.20.19.10">
    <property type="entry name" value="Aconitase, domain 4"/>
    <property type="match status" value="1"/>
</dbReference>
<evidence type="ECO:0000259" key="8">
    <source>
        <dbReference type="Pfam" id="PF00694"/>
    </source>
</evidence>
<dbReference type="EC" id="4.2.1.33" evidence="7"/>
<keyword evidence="7" id="KW-0432">Leucine biosynthesis</keyword>
<dbReference type="CDD" id="cd01577">
    <property type="entry name" value="IPMI_Swivel"/>
    <property type="match status" value="1"/>
</dbReference>
<dbReference type="InterPro" id="IPR015928">
    <property type="entry name" value="Aconitase/3IPM_dehydase_swvl"/>
</dbReference>
<name>A0A939J9W3_9HYPH</name>
<feature type="domain" description="Aconitase A/isopropylmalate dehydratase small subunit swivel" evidence="8">
    <location>
        <begin position="51"/>
        <end position="97"/>
    </location>
</feature>
<reference evidence="9" key="1">
    <citation type="submission" date="2021-03" db="EMBL/GenBank/DDBJ databases">
        <title>Roseibium sp. CAU 1637 isolated from Incheon.</title>
        <authorList>
            <person name="Kim W."/>
        </authorList>
    </citation>
    <scope>NUCLEOTIDE SEQUENCE</scope>
    <source>
        <strain evidence="9">CAU 1637</strain>
    </source>
</reference>
<comment type="catalytic activity">
    <reaction evidence="1 7">
        <text>(2R,3S)-3-isopropylmalate = (2S)-2-isopropylmalate</text>
        <dbReference type="Rhea" id="RHEA:32287"/>
        <dbReference type="ChEBI" id="CHEBI:1178"/>
        <dbReference type="ChEBI" id="CHEBI:35121"/>
        <dbReference type="EC" id="4.2.1.33"/>
    </reaction>
</comment>
<proteinExistence type="inferred from homology"/>
<comment type="caution">
    <text evidence="9">The sequence shown here is derived from an EMBL/GenBank/DDBJ whole genome shotgun (WGS) entry which is preliminary data.</text>
</comment>
<dbReference type="InterPro" id="IPR011827">
    <property type="entry name" value="LeuD_type2/HacB/DmdB"/>
</dbReference>
<dbReference type="Pfam" id="PF00694">
    <property type="entry name" value="Aconitase_C"/>
    <property type="match status" value="1"/>
</dbReference>
<accession>A0A939J9W3</accession>
<evidence type="ECO:0000313" key="9">
    <source>
        <dbReference type="EMBL" id="MBO0346329.1"/>
    </source>
</evidence>
<comment type="function">
    <text evidence="2 7">Catalyzes the isomerization between 2-isopropylmalate and 3-isopropylmalate, via the formation of 2-isopropylmaleate.</text>
</comment>
<comment type="pathway">
    <text evidence="3 7">Amino-acid biosynthesis; L-leucine biosynthesis; L-leucine from 3-methyl-2-oxobutanoate: step 2/4.</text>
</comment>
<dbReference type="EMBL" id="JAFLNF010000006">
    <property type="protein sequence ID" value="MBO0346329.1"/>
    <property type="molecule type" value="Genomic_DNA"/>
</dbReference>
<dbReference type="PANTHER" id="PTHR43345">
    <property type="entry name" value="3-ISOPROPYLMALATE DEHYDRATASE SMALL SUBUNIT 2-RELATED-RELATED"/>
    <property type="match status" value="1"/>
</dbReference>
<evidence type="ECO:0000256" key="1">
    <source>
        <dbReference type="ARBA" id="ARBA00000491"/>
    </source>
</evidence>
<evidence type="ECO:0000256" key="4">
    <source>
        <dbReference type="ARBA" id="ARBA00009869"/>
    </source>
</evidence>
<dbReference type="GO" id="GO:0003861">
    <property type="term" value="F:3-isopropylmalate dehydratase activity"/>
    <property type="evidence" value="ECO:0007669"/>
    <property type="project" value="UniProtKB-UniRule"/>
</dbReference>
<dbReference type="InterPro" id="IPR000573">
    <property type="entry name" value="AconitaseA/IPMdHydase_ssu_swvl"/>
</dbReference>
<dbReference type="AlphaFoldDB" id="A0A939J9W3"/>
<keyword evidence="7" id="KW-0028">Amino-acid biosynthesis</keyword>
<keyword evidence="7" id="KW-0100">Branched-chain amino acid biosynthesis</keyword>
<dbReference type="PANTHER" id="PTHR43345:SF2">
    <property type="entry name" value="3-ISOPROPYLMALATE DEHYDRATASE SMALL SUBUNIT 1"/>
    <property type="match status" value="1"/>
</dbReference>
<gene>
    <name evidence="7" type="primary">leuD</name>
    <name evidence="9" type="ORF">J0X15_13935</name>
</gene>
<dbReference type="Proteomes" id="UP000664779">
    <property type="component" value="Unassembled WGS sequence"/>
</dbReference>
<evidence type="ECO:0000256" key="2">
    <source>
        <dbReference type="ARBA" id="ARBA00002695"/>
    </source>
</evidence>
<sequence length="170" mass="18115">MSSRLFLFGDDIDTDQLAPGQYMKGGIEELAAHCLEGIRPAFASSVSAGDVLVAGKNFGMGSSREQAAEALKRLGLAAVIARSFAGIFYRNAINLGLPVLIAPDLPELSDGDIVSLDLDQGTLTLTETGRVIQLEPLPDNLKVLLADGGLVPHLKKRFSKERNKEHGQCA</sequence>
<keyword evidence="10" id="KW-1185">Reference proteome</keyword>
<evidence type="ECO:0000256" key="6">
    <source>
        <dbReference type="ARBA" id="ARBA00023239"/>
    </source>
</evidence>
<dbReference type="GO" id="GO:0009098">
    <property type="term" value="P:L-leucine biosynthetic process"/>
    <property type="evidence" value="ECO:0007669"/>
    <property type="project" value="UniProtKB-UniRule"/>
</dbReference>
<dbReference type="InterPro" id="IPR033940">
    <property type="entry name" value="IPMI_Swivel"/>
</dbReference>
<evidence type="ECO:0000256" key="3">
    <source>
        <dbReference type="ARBA" id="ARBA00004729"/>
    </source>
</evidence>
<protein>
    <recommendedName>
        <fullName evidence="7">3-isopropylmalate dehydratase small subunit</fullName>
        <ecNumber evidence="7">4.2.1.33</ecNumber>
    </recommendedName>
    <alternativeName>
        <fullName evidence="7">Alpha-IPM isomerase</fullName>
        <shortName evidence="7">IPMI</shortName>
    </alternativeName>
    <alternativeName>
        <fullName evidence="7">Isopropylmalate isomerase</fullName>
    </alternativeName>
</protein>
<comment type="subunit">
    <text evidence="5 7">Heterodimer of LeuC and LeuD.</text>
</comment>
<dbReference type="HAMAP" id="MF_01032">
    <property type="entry name" value="LeuD_type2"/>
    <property type="match status" value="1"/>
</dbReference>
<dbReference type="NCBIfam" id="TIGR02087">
    <property type="entry name" value="LEUD_arch"/>
    <property type="match status" value="1"/>
</dbReference>